<feature type="compositionally biased region" description="Pro residues" evidence="1">
    <location>
        <begin position="281"/>
        <end position="291"/>
    </location>
</feature>
<sequence length="312" mass="33921">MSFEELYATSAPRPRGSEVTPAVQRARRPAPETAPELHAVLSAFASRAQALRQQVARGGVMPAAQVENWEQMTFALDGFLSRPAAPRVGSGDLLRAQSVLEAELERDGFTYGDMPASLAEAVVLRVGRLAVRTAELRRLEQPPEPDEDAPPRFSWPVDPVSVTSLFGYRWHPVTGVHRRHLGVDLAATQGQPIYTAEKGVVLRAGRNGDHGLQVEVQHEGRWVTRYSHLSRLLVAAGEVLERGIAVGLAGETGLATGVHLHFELWRDGEPMDPLEALADAEPPPEPTPPMARRPAGRSPAMQQGRPLAGERP</sequence>
<dbReference type="InterPro" id="IPR011055">
    <property type="entry name" value="Dup_hybrid_motif"/>
</dbReference>
<accession>A0A250JQF8</accession>
<protein>
    <submittedName>
        <fullName evidence="3">Peptidase M23</fullName>
    </submittedName>
</protein>
<name>A0A250JQF8_9BACT</name>
<organism evidence="3 4">
    <name type="scientific">Corallococcus macrosporus DSM 14697</name>
    <dbReference type="NCBI Taxonomy" id="1189310"/>
    <lineage>
        <taxon>Bacteria</taxon>
        <taxon>Pseudomonadati</taxon>
        <taxon>Myxococcota</taxon>
        <taxon>Myxococcia</taxon>
        <taxon>Myxococcales</taxon>
        <taxon>Cystobacterineae</taxon>
        <taxon>Myxococcaceae</taxon>
        <taxon>Corallococcus</taxon>
    </lineage>
</organism>
<dbReference type="AlphaFoldDB" id="A0A250JQF8"/>
<evidence type="ECO:0000256" key="1">
    <source>
        <dbReference type="SAM" id="MobiDB-lite"/>
    </source>
</evidence>
<dbReference type="Gene3D" id="2.70.70.10">
    <property type="entry name" value="Glucose Permease (Domain IIA)"/>
    <property type="match status" value="1"/>
</dbReference>
<dbReference type="Pfam" id="PF01551">
    <property type="entry name" value="Peptidase_M23"/>
    <property type="match status" value="1"/>
</dbReference>
<dbReference type="Proteomes" id="UP000217343">
    <property type="component" value="Chromosome"/>
</dbReference>
<feature type="region of interest" description="Disordered" evidence="1">
    <location>
        <begin position="271"/>
        <end position="312"/>
    </location>
</feature>
<dbReference type="InterPro" id="IPR050570">
    <property type="entry name" value="Cell_wall_metabolism_enzyme"/>
</dbReference>
<reference evidence="3 4" key="1">
    <citation type="submission" date="2017-06" db="EMBL/GenBank/DDBJ databases">
        <title>Sequencing and comparative analysis of myxobacterial genomes.</title>
        <authorList>
            <person name="Rupp O."/>
            <person name="Goesmann A."/>
            <person name="Sogaard-Andersen L."/>
        </authorList>
    </citation>
    <scope>NUCLEOTIDE SEQUENCE [LARGE SCALE GENOMIC DNA]</scope>
    <source>
        <strain evidence="3 4">DSM 14697</strain>
    </source>
</reference>
<dbReference type="GO" id="GO:0004222">
    <property type="term" value="F:metalloendopeptidase activity"/>
    <property type="evidence" value="ECO:0007669"/>
    <property type="project" value="TreeGrafter"/>
</dbReference>
<dbReference type="InterPro" id="IPR016047">
    <property type="entry name" value="M23ase_b-sheet_dom"/>
</dbReference>
<feature type="domain" description="M23ase beta-sheet core" evidence="2">
    <location>
        <begin position="179"/>
        <end position="273"/>
    </location>
</feature>
<feature type="region of interest" description="Disordered" evidence="1">
    <location>
        <begin position="1"/>
        <end position="32"/>
    </location>
</feature>
<dbReference type="PANTHER" id="PTHR21666:SF270">
    <property type="entry name" value="MUREIN HYDROLASE ACTIVATOR ENVC"/>
    <property type="match status" value="1"/>
</dbReference>
<dbReference type="EMBL" id="CP022203">
    <property type="protein sequence ID" value="ATB45850.1"/>
    <property type="molecule type" value="Genomic_DNA"/>
</dbReference>
<keyword evidence="4" id="KW-1185">Reference proteome</keyword>
<evidence type="ECO:0000259" key="2">
    <source>
        <dbReference type="Pfam" id="PF01551"/>
    </source>
</evidence>
<dbReference type="CDD" id="cd12797">
    <property type="entry name" value="M23_peptidase"/>
    <property type="match status" value="1"/>
</dbReference>
<evidence type="ECO:0000313" key="3">
    <source>
        <dbReference type="EMBL" id="ATB45850.1"/>
    </source>
</evidence>
<proteinExistence type="predicted"/>
<evidence type="ECO:0000313" key="4">
    <source>
        <dbReference type="Proteomes" id="UP000217343"/>
    </source>
</evidence>
<dbReference type="KEGG" id="mmas:MYMAC_001435"/>
<gene>
    <name evidence="3" type="ORF">MYMAC_001435</name>
</gene>
<dbReference type="PANTHER" id="PTHR21666">
    <property type="entry name" value="PEPTIDASE-RELATED"/>
    <property type="match status" value="1"/>
</dbReference>
<dbReference type="SUPFAM" id="SSF51261">
    <property type="entry name" value="Duplicated hybrid motif"/>
    <property type="match status" value="1"/>
</dbReference>